<dbReference type="OrthoDB" id="676979at2759"/>
<dbReference type="Gene3D" id="3.80.10.10">
    <property type="entry name" value="Ribonuclease Inhibitor"/>
    <property type="match status" value="1"/>
</dbReference>
<evidence type="ECO:0000313" key="11">
    <source>
        <dbReference type="EMBL" id="TPX72041.1"/>
    </source>
</evidence>
<sequence>MDSDVGSLPSVKLRAQAFEEIDGIEYERQVSIEVDAPLLAKLLSWSHPKQVHRLRLLCKTANSIIMTRNFARECISHFIPLAATTKTSDSNSLTEQFDRIAVSNLAKTKRSSMSFQKPSEFEELFFQWPPLYQHVFALDFMPHYTSIGRLIGFGRRRALVIPPFIGELKSLVRLDLAMSGIAGLLPDELMSLTTLEFLDLSRNRICGGISGKVGQLVNLKHLELRDNELEGGLPVELGSLSKLRHLSLAENRFSGSIPDTLCRCVQLVTLDLSRNMLSGPIPSSSMGSLVSLTHLLLNNNKLTGSIPPELGLLSRLRTLNLGKNGLSGVIPGEIGALQELRHFLVNSNKLGGEIPASMGGMDNLEQCNLGNNGQFTCLFEFEFAY</sequence>
<dbReference type="GO" id="GO:0005886">
    <property type="term" value="C:plasma membrane"/>
    <property type="evidence" value="ECO:0007669"/>
    <property type="project" value="UniProtKB-SubCell"/>
</dbReference>
<dbReference type="FunFam" id="3.80.10.10:FF:000221">
    <property type="entry name" value="Leucine-rich repeat receptor-like protein kinase PXL1"/>
    <property type="match status" value="1"/>
</dbReference>
<accession>A0A507F6X8</accession>
<proteinExistence type="inferred from homology"/>
<evidence type="ECO:0000256" key="4">
    <source>
        <dbReference type="ARBA" id="ARBA00022614"/>
    </source>
</evidence>
<evidence type="ECO:0000256" key="3">
    <source>
        <dbReference type="ARBA" id="ARBA00022475"/>
    </source>
</evidence>
<dbReference type="STRING" id="246404.A0A507F6X8"/>
<keyword evidence="9" id="KW-0472">Membrane</keyword>
<dbReference type="EMBL" id="QEAP01000233">
    <property type="protein sequence ID" value="TPX72041.1"/>
    <property type="molecule type" value="Genomic_DNA"/>
</dbReference>
<dbReference type="PANTHER" id="PTHR48063:SF84">
    <property type="entry name" value="LRR RECEPTOR-LIKE SERINE_THREONINE-PROTEIN KINASE FLS2"/>
    <property type="match status" value="1"/>
</dbReference>
<evidence type="ECO:0000256" key="6">
    <source>
        <dbReference type="ARBA" id="ARBA00022729"/>
    </source>
</evidence>
<dbReference type="InterPro" id="IPR032675">
    <property type="entry name" value="LRR_dom_sf"/>
</dbReference>
<comment type="subcellular location">
    <subcellularLocation>
        <location evidence="1">Cell membrane</location>
        <topology evidence="1">Single-pass type I membrane protein</topology>
    </subcellularLocation>
</comment>
<evidence type="ECO:0008006" key="13">
    <source>
        <dbReference type="Google" id="ProtNLM"/>
    </source>
</evidence>
<dbReference type="Pfam" id="PF00560">
    <property type="entry name" value="LRR_1"/>
    <property type="match status" value="6"/>
</dbReference>
<keyword evidence="6" id="KW-0732">Signal</keyword>
<dbReference type="PROSITE" id="PS51450">
    <property type="entry name" value="LRR"/>
    <property type="match status" value="1"/>
</dbReference>
<dbReference type="PANTHER" id="PTHR48063">
    <property type="entry name" value="LRR RECEPTOR-LIKE KINASE"/>
    <property type="match status" value="1"/>
</dbReference>
<evidence type="ECO:0000256" key="2">
    <source>
        <dbReference type="ARBA" id="ARBA00009592"/>
    </source>
</evidence>
<evidence type="ECO:0000256" key="9">
    <source>
        <dbReference type="ARBA" id="ARBA00023136"/>
    </source>
</evidence>
<dbReference type="SMART" id="SM00369">
    <property type="entry name" value="LRR_TYP"/>
    <property type="match status" value="4"/>
</dbReference>
<keyword evidence="10" id="KW-0325">Glycoprotein</keyword>
<evidence type="ECO:0000256" key="7">
    <source>
        <dbReference type="ARBA" id="ARBA00022737"/>
    </source>
</evidence>
<dbReference type="Proteomes" id="UP000320333">
    <property type="component" value="Unassembled WGS sequence"/>
</dbReference>
<keyword evidence="3" id="KW-1003">Cell membrane</keyword>
<evidence type="ECO:0000256" key="8">
    <source>
        <dbReference type="ARBA" id="ARBA00022989"/>
    </source>
</evidence>
<evidence type="ECO:0000256" key="1">
    <source>
        <dbReference type="ARBA" id="ARBA00004251"/>
    </source>
</evidence>
<dbReference type="InterPro" id="IPR046956">
    <property type="entry name" value="RLP23-like"/>
</dbReference>
<evidence type="ECO:0000313" key="12">
    <source>
        <dbReference type="Proteomes" id="UP000320333"/>
    </source>
</evidence>
<dbReference type="SUPFAM" id="SSF52058">
    <property type="entry name" value="L domain-like"/>
    <property type="match status" value="1"/>
</dbReference>
<evidence type="ECO:0000256" key="10">
    <source>
        <dbReference type="ARBA" id="ARBA00023180"/>
    </source>
</evidence>
<reference evidence="11 12" key="1">
    <citation type="journal article" date="2019" name="Sci. Rep.">
        <title>Comparative genomics of chytrid fungi reveal insights into the obligate biotrophic and pathogenic lifestyle of Synchytrium endobioticum.</title>
        <authorList>
            <person name="van de Vossenberg B.T.L.H."/>
            <person name="Warris S."/>
            <person name="Nguyen H.D.T."/>
            <person name="van Gent-Pelzer M.P.E."/>
            <person name="Joly D.L."/>
            <person name="van de Geest H.C."/>
            <person name="Bonants P.J.M."/>
            <person name="Smith D.S."/>
            <person name="Levesque C.A."/>
            <person name="van der Lee T.A.J."/>
        </authorList>
    </citation>
    <scope>NUCLEOTIDE SEQUENCE [LARGE SCALE GENOMIC DNA]</scope>
    <source>
        <strain evidence="11 12">CBS 675.73</strain>
    </source>
</reference>
<name>A0A507F6X8_9FUNG</name>
<keyword evidence="4" id="KW-0433">Leucine-rich repeat</keyword>
<organism evidence="11 12">
    <name type="scientific">Chytriomyces confervae</name>
    <dbReference type="NCBI Taxonomy" id="246404"/>
    <lineage>
        <taxon>Eukaryota</taxon>
        <taxon>Fungi</taxon>
        <taxon>Fungi incertae sedis</taxon>
        <taxon>Chytridiomycota</taxon>
        <taxon>Chytridiomycota incertae sedis</taxon>
        <taxon>Chytridiomycetes</taxon>
        <taxon>Chytridiales</taxon>
        <taxon>Chytriomycetaceae</taxon>
        <taxon>Chytriomyces</taxon>
    </lineage>
</organism>
<protein>
    <recommendedName>
        <fullName evidence="13">L domain-like protein</fullName>
    </recommendedName>
</protein>
<keyword evidence="7" id="KW-0677">Repeat</keyword>
<gene>
    <name evidence="11" type="ORF">CcCBS67573_g05958</name>
</gene>
<keyword evidence="8" id="KW-1133">Transmembrane helix</keyword>
<keyword evidence="5" id="KW-0812">Transmembrane</keyword>
<keyword evidence="12" id="KW-1185">Reference proteome</keyword>
<dbReference type="InterPro" id="IPR003591">
    <property type="entry name" value="Leu-rich_rpt_typical-subtyp"/>
</dbReference>
<evidence type="ECO:0000256" key="5">
    <source>
        <dbReference type="ARBA" id="ARBA00022692"/>
    </source>
</evidence>
<comment type="similarity">
    <text evidence="2">Belongs to the RLP family.</text>
</comment>
<dbReference type="FunFam" id="3.80.10.10:FF:000383">
    <property type="entry name" value="Leucine-rich repeat receptor protein kinase EMS1"/>
    <property type="match status" value="1"/>
</dbReference>
<dbReference type="InterPro" id="IPR001611">
    <property type="entry name" value="Leu-rich_rpt"/>
</dbReference>
<dbReference type="AlphaFoldDB" id="A0A507F6X8"/>
<comment type="caution">
    <text evidence="11">The sequence shown here is derived from an EMBL/GenBank/DDBJ whole genome shotgun (WGS) entry which is preliminary data.</text>
</comment>